<feature type="compositionally biased region" description="Basic residues" evidence="1">
    <location>
        <begin position="17"/>
        <end position="32"/>
    </location>
</feature>
<feature type="compositionally biased region" description="Basic residues" evidence="1">
    <location>
        <begin position="47"/>
        <end position="61"/>
    </location>
</feature>
<protein>
    <submittedName>
        <fullName evidence="3">Alpha/beta fold hydrolase</fullName>
    </submittedName>
</protein>
<dbReference type="Proteomes" id="UP000321805">
    <property type="component" value="Chromosome"/>
</dbReference>
<dbReference type="PANTHER" id="PTHR46438:SF11">
    <property type="entry name" value="LIPASE-RELATED"/>
    <property type="match status" value="1"/>
</dbReference>
<reference evidence="3 4" key="1">
    <citation type="journal article" date="2018" name="J. Microbiol.">
        <title>Baekduia soli gen. nov., sp. nov., a novel bacterium isolated from the soil of Baekdu Mountain and proposal of a novel family name, Baekduiaceae fam. nov.</title>
        <authorList>
            <person name="An D.S."/>
            <person name="Siddiqi M.Z."/>
            <person name="Kim K.H."/>
            <person name="Yu H.S."/>
            <person name="Im W.T."/>
        </authorList>
    </citation>
    <scope>NUCLEOTIDE SEQUENCE [LARGE SCALE GENOMIC DNA]</scope>
    <source>
        <strain evidence="3 4">BR7-21</strain>
    </source>
</reference>
<dbReference type="SUPFAM" id="SSF53474">
    <property type="entry name" value="alpha/beta-Hydrolases"/>
    <property type="match status" value="1"/>
</dbReference>
<gene>
    <name evidence="3" type="ORF">FSW04_02915</name>
</gene>
<accession>A0A5B8U1E4</accession>
<dbReference type="InterPro" id="IPR029058">
    <property type="entry name" value="AB_hydrolase_fold"/>
</dbReference>
<proteinExistence type="predicted"/>
<name>A0A5B8U1E4_9ACTN</name>
<organism evidence="3 4">
    <name type="scientific">Baekduia soli</name>
    <dbReference type="NCBI Taxonomy" id="496014"/>
    <lineage>
        <taxon>Bacteria</taxon>
        <taxon>Bacillati</taxon>
        <taxon>Actinomycetota</taxon>
        <taxon>Thermoleophilia</taxon>
        <taxon>Solirubrobacterales</taxon>
        <taxon>Baekduiaceae</taxon>
        <taxon>Baekduia</taxon>
    </lineage>
</organism>
<dbReference type="Pfam" id="PF12697">
    <property type="entry name" value="Abhydrolase_6"/>
    <property type="match status" value="1"/>
</dbReference>
<feature type="region of interest" description="Disordered" evidence="1">
    <location>
        <begin position="1"/>
        <end position="75"/>
    </location>
</feature>
<dbReference type="KEGG" id="bsol:FSW04_02915"/>
<evidence type="ECO:0000259" key="2">
    <source>
        <dbReference type="Pfam" id="PF12697"/>
    </source>
</evidence>
<evidence type="ECO:0000256" key="1">
    <source>
        <dbReference type="SAM" id="MobiDB-lite"/>
    </source>
</evidence>
<dbReference type="InterPro" id="IPR000073">
    <property type="entry name" value="AB_hydrolase_1"/>
</dbReference>
<keyword evidence="4" id="KW-1185">Reference proteome</keyword>
<sequence>MRLAGAQRRRAADARHARARRRRGPRPARARHVGPGGRPAAGLPQRRGGRGRRALQRHRGRAGAARRGGGRVGARRVACGRPGAHAGPGRGAGPGVRLRLWHTAAGARIAYREVGTGPPLILVHSAGLSHREFEPAVEGLAHRFRLILPDLPAHGDSEDRPRHPYTFDWLAEVLGAFCTEVGGRRPLVGGHGLGADVLIRAIELDLLAPGRLVLMPCRLHRPPEHARVHSAWMGAARAAGVPGLDRVAGHAARIAFRPERGLALSARRVPEAADLVRHAMADIGGNANLARSWARLARELPREPRREVLDLLPRLELPVLLLWADEDRHHPLRGAEEAMDLLPDAILRVLPGTGYLIAYDDPVGVARELIAFCG</sequence>
<dbReference type="PANTHER" id="PTHR46438">
    <property type="entry name" value="ALPHA/BETA-HYDROLASES SUPERFAMILY PROTEIN"/>
    <property type="match status" value="1"/>
</dbReference>
<keyword evidence="3" id="KW-0378">Hydrolase</keyword>
<dbReference type="Gene3D" id="3.40.50.1820">
    <property type="entry name" value="alpha/beta hydrolase"/>
    <property type="match status" value="1"/>
</dbReference>
<dbReference type="OrthoDB" id="334507at2"/>
<evidence type="ECO:0000313" key="3">
    <source>
        <dbReference type="EMBL" id="QEC46635.1"/>
    </source>
</evidence>
<dbReference type="AlphaFoldDB" id="A0A5B8U1E4"/>
<dbReference type="GO" id="GO:0016787">
    <property type="term" value="F:hydrolase activity"/>
    <property type="evidence" value="ECO:0007669"/>
    <property type="project" value="UniProtKB-KW"/>
</dbReference>
<evidence type="ECO:0000313" key="4">
    <source>
        <dbReference type="Proteomes" id="UP000321805"/>
    </source>
</evidence>
<dbReference type="EMBL" id="CP042430">
    <property type="protein sequence ID" value="QEC46635.1"/>
    <property type="molecule type" value="Genomic_DNA"/>
</dbReference>
<feature type="domain" description="AB hydrolase-1" evidence="2">
    <location>
        <begin position="120"/>
        <end position="367"/>
    </location>
</feature>